<dbReference type="EMBL" id="PVXL01000054">
    <property type="protein sequence ID" value="PRR71549.1"/>
    <property type="molecule type" value="Genomic_DNA"/>
</dbReference>
<dbReference type="AlphaFoldDB" id="A0A9X7J1L6"/>
<organism evidence="5 6">
    <name type="scientific">Neomoorella stamsii</name>
    <dbReference type="NCBI Taxonomy" id="1266720"/>
    <lineage>
        <taxon>Bacteria</taxon>
        <taxon>Bacillati</taxon>
        <taxon>Bacillota</taxon>
        <taxon>Clostridia</taxon>
        <taxon>Neomoorellales</taxon>
        <taxon>Neomoorellaceae</taxon>
        <taxon>Neomoorella</taxon>
    </lineage>
</organism>
<keyword evidence="2" id="KW-0238">DNA-binding</keyword>
<dbReference type="CDD" id="cd07377">
    <property type="entry name" value="WHTH_GntR"/>
    <property type="match status" value="1"/>
</dbReference>
<dbReference type="SMART" id="SM00345">
    <property type="entry name" value="HTH_GNTR"/>
    <property type="match status" value="1"/>
</dbReference>
<evidence type="ECO:0000256" key="2">
    <source>
        <dbReference type="ARBA" id="ARBA00023125"/>
    </source>
</evidence>
<dbReference type="GO" id="GO:0003700">
    <property type="term" value="F:DNA-binding transcription factor activity"/>
    <property type="evidence" value="ECO:0007669"/>
    <property type="project" value="InterPro"/>
</dbReference>
<dbReference type="Pfam" id="PF07702">
    <property type="entry name" value="UTRA"/>
    <property type="match status" value="1"/>
</dbReference>
<dbReference type="Pfam" id="PF00392">
    <property type="entry name" value="GntR"/>
    <property type="match status" value="1"/>
</dbReference>
<dbReference type="InterPro" id="IPR000524">
    <property type="entry name" value="Tscrpt_reg_HTH_GntR"/>
</dbReference>
<dbReference type="InterPro" id="IPR036390">
    <property type="entry name" value="WH_DNA-bd_sf"/>
</dbReference>
<evidence type="ECO:0000256" key="1">
    <source>
        <dbReference type="ARBA" id="ARBA00023015"/>
    </source>
</evidence>
<sequence length="240" mass="26807">MEGRNEYLPAYYRLAEDIREKIESGELKPGDAIPPANRLAEVYGVSLMTVRQGLTILVRMGYLKSVQGKGTFVTAPSAGTLILPFSDKHLLGQDKEVKVKLLNLEIPAADEIVADRLAIKKGTKVIKVKRLLYADEGPVAVDFRFLPYIKGMPLLEKEIAYAAFPEVIAQYREIFLVQSSLEIYACTIRCEEAELLEVEEGHPALCLEQLIRLKDGRPVGWSRMMARGDRLTLKATSRTG</sequence>
<dbReference type="GO" id="GO:0045892">
    <property type="term" value="P:negative regulation of DNA-templated transcription"/>
    <property type="evidence" value="ECO:0007669"/>
    <property type="project" value="TreeGrafter"/>
</dbReference>
<dbReference type="InterPro" id="IPR050679">
    <property type="entry name" value="Bact_HTH_transcr_reg"/>
</dbReference>
<dbReference type="InterPro" id="IPR036388">
    <property type="entry name" value="WH-like_DNA-bd_sf"/>
</dbReference>
<dbReference type="SMART" id="SM00866">
    <property type="entry name" value="UTRA"/>
    <property type="match status" value="1"/>
</dbReference>
<dbReference type="GO" id="GO:0003677">
    <property type="term" value="F:DNA binding"/>
    <property type="evidence" value="ECO:0007669"/>
    <property type="project" value="UniProtKB-KW"/>
</dbReference>
<protein>
    <submittedName>
        <fullName evidence="5">Mannosyl-D-glycerate transport/metabolism system repressor MngR</fullName>
    </submittedName>
</protein>
<proteinExistence type="predicted"/>
<dbReference type="InterPro" id="IPR011663">
    <property type="entry name" value="UTRA"/>
</dbReference>
<evidence type="ECO:0000313" key="5">
    <source>
        <dbReference type="EMBL" id="PRR71549.1"/>
    </source>
</evidence>
<dbReference type="PROSITE" id="PS50949">
    <property type="entry name" value="HTH_GNTR"/>
    <property type="match status" value="1"/>
</dbReference>
<evidence type="ECO:0000313" key="6">
    <source>
        <dbReference type="Proteomes" id="UP000239430"/>
    </source>
</evidence>
<feature type="domain" description="HTH gntR-type" evidence="4">
    <location>
        <begin position="8"/>
        <end position="76"/>
    </location>
</feature>
<dbReference type="RefSeq" id="WP_054935836.1">
    <property type="nucleotide sequence ID" value="NZ_PVXL01000054.1"/>
</dbReference>
<dbReference type="SUPFAM" id="SSF64288">
    <property type="entry name" value="Chorismate lyase-like"/>
    <property type="match status" value="1"/>
</dbReference>
<accession>A0A9X7J1L6</accession>
<evidence type="ECO:0000256" key="3">
    <source>
        <dbReference type="ARBA" id="ARBA00023163"/>
    </source>
</evidence>
<reference evidence="5 6" key="1">
    <citation type="submission" date="2018-03" db="EMBL/GenBank/DDBJ databases">
        <title>Genome sequence of Moorella stamsii DSM 26217.</title>
        <authorList>
            <person name="Poehlein A."/>
            <person name="Daniel R."/>
        </authorList>
    </citation>
    <scope>NUCLEOTIDE SEQUENCE [LARGE SCALE GENOMIC DNA]</scope>
    <source>
        <strain evidence="6">DSM 26217</strain>
    </source>
</reference>
<dbReference type="Proteomes" id="UP000239430">
    <property type="component" value="Unassembled WGS sequence"/>
</dbReference>
<dbReference type="InterPro" id="IPR028978">
    <property type="entry name" value="Chorismate_lyase_/UTRA_dom_sf"/>
</dbReference>
<keyword evidence="1" id="KW-0805">Transcription regulation</keyword>
<evidence type="ECO:0000259" key="4">
    <source>
        <dbReference type="PROSITE" id="PS50949"/>
    </source>
</evidence>
<dbReference type="PANTHER" id="PTHR44846">
    <property type="entry name" value="MANNOSYL-D-GLYCERATE TRANSPORT/METABOLISM SYSTEM REPRESSOR MNGR-RELATED"/>
    <property type="match status" value="1"/>
</dbReference>
<keyword evidence="6" id="KW-1185">Reference proteome</keyword>
<dbReference type="Gene3D" id="1.10.10.10">
    <property type="entry name" value="Winged helix-like DNA-binding domain superfamily/Winged helix DNA-binding domain"/>
    <property type="match status" value="1"/>
</dbReference>
<dbReference type="PANTHER" id="PTHR44846:SF1">
    <property type="entry name" value="MANNOSYL-D-GLYCERATE TRANSPORT_METABOLISM SYSTEM REPRESSOR MNGR-RELATED"/>
    <property type="match status" value="1"/>
</dbReference>
<comment type="caution">
    <text evidence="5">The sequence shown here is derived from an EMBL/GenBank/DDBJ whole genome shotgun (WGS) entry which is preliminary data.</text>
</comment>
<keyword evidence="3" id="KW-0804">Transcription</keyword>
<name>A0A9X7J1L6_9FIRM</name>
<gene>
    <name evidence="5" type="primary">mngR</name>
    <name evidence="5" type="ORF">MOST_23870</name>
</gene>
<dbReference type="SUPFAM" id="SSF46785">
    <property type="entry name" value="Winged helix' DNA-binding domain"/>
    <property type="match status" value="1"/>
</dbReference>
<dbReference type="Gene3D" id="3.40.1410.10">
    <property type="entry name" value="Chorismate lyase-like"/>
    <property type="match status" value="1"/>
</dbReference>